<sequence>REVSLRTPGKAYVLREFRVAFASAAELEPLSFAAAEELLAQVVRDEPPDASLEDTMRDGPRESADLPRFAKRTRDQPWYRSYRATLAQTFEHHETQLFGAPIGTVVIVSTLDEDPFKCFEQLCSPHFLPSGMKSGLYDANIPRFYVLVHDLSQEGATAVDVQAMEARMRQALPPGSFFLVTLENDLTTRSAEPQARSSQVAANAKLFGPFDESTIGSMSKEGSLSPGYNLTANDIDALGKFAGALMMNGILSALETRLFALDTRVTAQRKGLRNTFRSFWKKPKTASDASTGATLSDQQRGLQQERGYEQQAQQSFGVEQPHRRVRYLHDSIEANIRLLADIAFMVQDYEMAASVYRLARDDFGSDREHLHQGSAMQMIALCNLMKGSNERDVLDYLRRAQACFREALNAARSKTDKSEQESESAIAARFMTHSTMYFVDVVLAMGGSARIFREATELLARASLEETHLCSALLLEKTGLFLIYQELASSGQWSFNGGLQVVGDEEFSSVTHRLRKFGFHMVMASLLFRKSKNVEHALRCFATVRNIYNGTSWINIQNHIDNTMAQHADALGDLDHALAFWVETLARGGMPQIKQASVIEETKERLEGTSREDPWPFALPVVRDQGIVVIVQHNSSVQPELAPSRPVWAVEELQEHVSLSHAGDTGPRHAQRQTVALRKRQAEATWSSLQERLDKVSPRAGAAEDAFKFRRGKKAAWQANEPETCFVGEPLFVDVPLRNPCALALTLSQVGLVAQVVDEQGDKHRSGDDDFAAWLDVHTLNSVVLEEDREQMVRLLVTPRQPGVLSILGMQWKLFGLAKVERLFVIEGPKLNEEKEHRVSGARATDMRLNKTVKQKAAWFGAELDCPTEVLSGQLMNLALDVINLGQLPCQGAVQVACNLPSVCMSGQTQEEGFAVGDVLAKRLDEAGTIFELPVADLEPGLPMSVPMVVRLGKPGLQVLRMLLRYSDGNVVRYVRVAHKLMVLPSVEIETRTLRCPQSLSDCLVTCTVRNLAREPICLSQVCGLSGHWELQHIQGGQEDAGCALAVGECKVLVFRAVKRQNDATQSSSVLPLGLPDAATAKPNAEEEEQDGVSDACRLHLLLLEHAERVLTDRSAAHARFLRFKDQLDSEGRLPVSIQEIRRLNRQGSTDAVFELLHHLEAQGKAQEGEPDPCELASLYWPPRDKLLHMVFEWRTETQGLLGQHQLLSQSMETPNPFRVVASYAQTCVSRTLDVAVTVCNWSDKDAELAVLDIGRVDKMSWMGPTRRHLPCMHPGDAHTFSLRAVFHSSGVFNLNCFRVSYRGETFGFEESSMFCTVQNHLDDPLEPLDLPEDQHESLPSPAAVSAHTPGSLLSADVREEESFLWAEHSRSVASPPLGDGMALEHANVQVGNQGLMEPDTSGSDVVDVEHQLGVHAENDGQDDEEEEAARDPSSPRLARLSKESSMELEAEIRDMLGDDEDDEDDEEAVEDSSRTSAAAAQEADNDEDDDDDDEALLRKIEDEL</sequence>
<dbReference type="Pfam" id="PF24545">
    <property type="entry name" value="Ig_TPPC8_1st"/>
    <property type="match status" value="1"/>
</dbReference>
<feature type="region of interest" description="Disordered" evidence="1">
    <location>
        <begin position="1068"/>
        <end position="1090"/>
    </location>
</feature>
<feature type="compositionally biased region" description="Acidic residues" evidence="1">
    <location>
        <begin position="1420"/>
        <end position="1429"/>
    </location>
</feature>
<feature type="compositionally biased region" description="Acidic residues" evidence="1">
    <location>
        <begin position="1458"/>
        <end position="1471"/>
    </location>
</feature>
<evidence type="ECO:0000313" key="4">
    <source>
        <dbReference type="Proteomes" id="UP001642464"/>
    </source>
</evidence>
<feature type="region of interest" description="Disordered" evidence="1">
    <location>
        <begin position="1416"/>
        <end position="1494"/>
    </location>
</feature>
<gene>
    <name evidence="3" type="ORF">SCF082_LOCUS9949</name>
</gene>
<feature type="region of interest" description="Disordered" evidence="1">
    <location>
        <begin position="46"/>
        <end position="68"/>
    </location>
</feature>
<feature type="compositionally biased region" description="Basic and acidic residues" evidence="1">
    <location>
        <begin position="54"/>
        <end position="65"/>
    </location>
</feature>
<dbReference type="Pfam" id="PF12739">
    <property type="entry name" value="TRAPPC-Trs85"/>
    <property type="match status" value="1"/>
</dbReference>
<feature type="non-terminal residue" evidence="3">
    <location>
        <position position="1"/>
    </location>
</feature>
<dbReference type="EMBL" id="CAXAMM010005788">
    <property type="protein sequence ID" value="CAK9008624.1"/>
    <property type="molecule type" value="Genomic_DNA"/>
</dbReference>
<name>A0ABP0J2N1_9DINO</name>
<organism evidence="3 4">
    <name type="scientific">Durusdinium trenchii</name>
    <dbReference type="NCBI Taxonomy" id="1381693"/>
    <lineage>
        <taxon>Eukaryota</taxon>
        <taxon>Sar</taxon>
        <taxon>Alveolata</taxon>
        <taxon>Dinophyceae</taxon>
        <taxon>Suessiales</taxon>
        <taxon>Symbiodiniaceae</taxon>
        <taxon>Durusdinium</taxon>
    </lineage>
</organism>
<accession>A0ABP0J2N1</accession>
<feature type="region of interest" description="Disordered" evidence="1">
    <location>
        <begin position="283"/>
        <end position="317"/>
    </location>
</feature>
<feature type="domain" description="TPPC8 first Ig-like" evidence="2">
    <location>
        <begin position="685"/>
        <end position="860"/>
    </location>
</feature>
<reference evidence="3 4" key="1">
    <citation type="submission" date="2024-02" db="EMBL/GenBank/DDBJ databases">
        <authorList>
            <person name="Chen Y."/>
            <person name="Shah S."/>
            <person name="Dougan E. K."/>
            <person name="Thang M."/>
            <person name="Chan C."/>
        </authorList>
    </citation>
    <scope>NUCLEOTIDE SEQUENCE [LARGE SCALE GENOMIC DNA]</scope>
</reference>
<evidence type="ECO:0000313" key="3">
    <source>
        <dbReference type="EMBL" id="CAK9008624.1"/>
    </source>
</evidence>
<feature type="compositionally biased region" description="Acidic residues" evidence="1">
    <location>
        <begin position="1484"/>
        <end position="1494"/>
    </location>
</feature>
<proteinExistence type="predicted"/>
<evidence type="ECO:0000259" key="2">
    <source>
        <dbReference type="Pfam" id="PF24545"/>
    </source>
</evidence>
<dbReference type="PANTHER" id="PTHR12975">
    <property type="entry name" value="TRANSPORT PROTEIN TRAPP"/>
    <property type="match status" value="1"/>
</dbReference>
<keyword evidence="4" id="KW-1185">Reference proteome</keyword>
<evidence type="ECO:0000256" key="1">
    <source>
        <dbReference type="SAM" id="MobiDB-lite"/>
    </source>
</evidence>
<comment type="caution">
    <text evidence="3">The sequence shown here is derived from an EMBL/GenBank/DDBJ whole genome shotgun (WGS) entry which is preliminary data.</text>
</comment>
<protein>
    <submittedName>
        <fullName evidence="3">Trafficking protein particle complex subunit 8 (Protein TRS85 homolog)</fullName>
    </submittedName>
</protein>
<dbReference type="InterPro" id="IPR024420">
    <property type="entry name" value="TRAPP_III_complex_Trs85"/>
</dbReference>
<feature type="compositionally biased region" description="Basic and acidic residues" evidence="1">
    <location>
        <begin position="1441"/>
        <end position="1457"/>
    </location>
</feature>
<dbReference type="InterPro" id="IPR058541">
    <property type="entry name" value="Ig_TPPC8_1st"/>
</dbReference>
<dbReference type="Proteomes" id="UP001642464">
    <property type="component" value="Unassembled WGS sequence"/>
</dbReference>
<feature type="compositionally biased region" description="Polar residues" evidence="1">
    <location>
        <begin position="287"/>
        <end position="302"/>
    </location>
</feature>
<feature type="region of interest" description="Disordered" evidence="1">
    <location>
        <begin position="1326"/>
        <end position="1349"/>
    </location>
</feature>
<dbReference type="PANTHER" id="PTHR12975:SF6">
    <property type="entry name" value="TRAFFICKING PROTEIN PARTICLE COMPLEX SUBUNIT 8"/>
    <property type="match status" value="1"/>
</dbReference>